<protein>
    <submittedName>
        <fullName evidence="2">Uncharacterized protein</fullName>
    </submittedName>
</protein>
<dbReference type="AlphaFoldDB" id="A0A4U6T5F8"/>
<organism evidence="2 3">
    <name type="scientific">Setaria viridis</name>
    <name type="common">Green bristlegrass</name>
    <name type="synonym">Setaria italica subsp. viridis</name>
    <dbReference type="NCBI Taxonomy" id="4556"/>
    <lineage>
        <taxon>Eukaryota</taxon>
        <taxon>Viridiplantae</taxon>
        <taxon>Streptophyta</taxon>
        <taxon>Embryophyta</taxon>
        <taxon>Tracheophyta</taxon>
        <taxon>Spermatophyta</taxon>
        <taxon>Magnoliopsida</taxon>
        <taxon>Liliopsida</taxon>
        <taxon>Poales</taxon>
        <taxon>Poaceae</taxon>
        <taxon>PACMAD clade</taxon>
        <taxon>Panicoideae</taxon>
        <taxon>Panicodae</taxon>
        <taxon>Paniceae</taxon>
        <taxon>Cenchrinae</taxon>
        <taxon>Setaria</taxon>
    </lineage>
</organism>
<keyword evidence="3" id="KW-1185">Reference proteome</keyword>
<proteinExistence type="predicted"/>
<gene>
    <name evidence="2" type="ORF">SEVIR_9G379300v2</name>
</gene>
<feature type="region of interest" description="Disordered" evidence="1">
    <location>
        <begin position="1"/>
        <end position="55"/>
    </location>
</feature>
<evidence type="ECO:0000313" key="2">
    <source>
        <dbReference type="EMBL" id="TKV95698.1"/>
    </source>
</evidence>
<name>A0A4U6T5F8_SETVI</name>
<accession>A0A4U6T5F8</accession>
<dbReference type="Gramene" id="TKV95698">
    <property type="protein sequence ID" value="TKV95698"/>
    <property type="gene ID" value="SEVIR_9G379300v2"/>
</dbReference>
<feature type="region of interest" description="Disordered" evidence="1">
    <location>
        <begin position="70"/>
        <end position="101"/>
    </location>
</feature>
<evidence type="ECO:0000256" key="1">
    <source>
        <dbReference type="SAM" id="MobiDB-lite"/>
    </source>
</evidence>
<dbReference type="Proteomes" id="UP000298652">
    <property type="component" value="Chromosome 9"/>
</dbReference>
<feature type="compositionally biased region" description="Basic residues" evidence="1">
    <location>
        <begin position="20"/>
        <end position="39"/>
    </location>
</feature>
<reference evidence="2" key="1">
    <citation type="submission" date="2019-03" db="EMBL/GenBank/DDBJ databases">
        <title>WGS assembly of Setaria viridis.</title>
        <authorList>
            <person name="Huang P."/>
            <person name="Jenkins J."/>
            <person name="Grimwood J."/>
            <person name="Barry K."/>
            <person name="Healey A."/>
            <person name="Mamidi S."/>
            <person name="Sreedasyam A."/>
            <person name="Shu S."/>
            <person name="Feldman M."/>
            <person name="Wu J."/>
            <person name="Yu Y."/>
            <person name="Chen C."/>
            <person name="Johnson J."/>
            <person name="Rokhsar D."/>
            <person name="Baxter I."/>
            <person name="Schmutz J."/>
            <person name="Brutnell T."/>
            <person name="Kellogg E."/>
        </authorList>
    </citation>
    <scope>NUCLEOTIDE SEQUENCE [LARGE SCALE GENOMIC DNA]</scope>
</reference>
<dbReference type="EMBL" id="CM016560">
    <property type="protein sequence ID" value="TKV95698.1"/>
    <property type="molecule type" value="Genomic_DNA"/>
</dbReference>
<evidence type="ECO:0000313" key="3">
    <source>
        <dbReference type="Proteomes" id="UP000298652"/>
    </source>
</evidence>
<feature type="compositionally biased region" description="Low complexity" evidence="1">
    <location>
        <begin position="70"/>
        <end position="95"/>
    </location>
</feature>
<sequence>MDQNHSNLRIEWFDTPPRHLPSKQRRRSWRRPPVHRRPRSSVGTIPTSPAGHAGDRAATLQQIPAALLLSTPSSPLPSRSAGSTSSRFAASSSVSTPEAAPSPYALTRATIPKGHAKPGDRLSYTSWLGSAFYIKYGGLGLPCKPSPFNRMFHLLQPSNASTHTSPVWFKHNLSAVDSFFFEGTSALDSYMTNNKNHRWPRNCDRISYNCIVTPNIHGASISLDIKPHHAFRKICVEMLRSEAMSLLLIFGLLLSPSCAAKQIEAANPEGLEHPRPEARRHHPEPCCHVRF</sequence>